<feature type="region of interest" description="Disordered" evidence="5">
    <location>
        <begin position="98"/>
        <end position="140"/>
    </location>
</feature>
<evidence type="ECO:0000256" key="4">
    <source>
        <dbReference type="PROSITE-ProRule" id="PRU00221"/>
    </source>
</evidence>
<keyword evidence="8" id="KW-1185">Reference proteome</keyword>
<dbReference type="AlphaFoldDB" id="A0A9P5GW35"/>
<protein>
    <recommendedName>
        <fullName evidence="6">CTLH domain-containing protein</fullName>
    </recommendedName>
</protein>
<feature type="repeat" description="WD" evidence="4">
    <location>
        <begin position="659"/>
        <end position="700"/>
    </location>
</feature>
<organism evidence="7 8">
    <name type="scientific">Cylindrodendrum hubeiense</name>
    <dbReference type="NCBI Taxonomy" id="595255"/>
    <lineage>
        <taxon>Eukaryota</taxon>
        <taxon>Fungi</taxon>
        <taxon>Dikarya</taxon>
        <taxon>Ascomycota</taxon>
        <taxon>Pezizomycotina</taxon>
        <taxon>Sordariomycetes</taxon>
        <taxon>Hypocreomycetidae</taxon>
        <taxon>Hypocreales</taxon>
        <taxon>Nectriaceae</taxon>
        <taxon>Cylindrodendrum</taxon>
    </lineage>
</organism>
<feature type="compositionally biased region" description="Low complexity" evidence="5">
    <location>
        <begin position="273"/>
        <end position="287"/>
    </location>
</feature>
<name>A0A9P5GW35_9HYPO</name>
<proteinExistence type="predicted"/>
<dbReference type="PANTHER" id="PTHR22838">
    <property type="entry name" value="WD REPEAT PROTEIN 26-RELATED"/>
    <property type="match status" value="1"/>
</dbReference>
<gene>
    <name evidence="7" type="ORF">G7Z17_g13302</name>
</gene>
<keyword evidence="3" id="KW-0677">Repeat</keyword>
<keyword evidence="2 4" id="KW-0853">WD repeat</keyword>
<dbReference type="Pfam" id="PF00400">
    <property type="entry name" value="WD40"/>
    <property type="match status" value="5"/>
</dbReference>
<feature type="repeat" description="WD" evidence="4">
    <location>
        <begin position="871"/>
        <end position="904"/>
    </location>
</feature>
<dbReference type="InterPro" id="IPR001680">
    <property type="entry name" value="WD40_rpt"/>
</dbReference>
<feature type="compositionally biased region" description="Pro residues" evidence="5">
    <location>
        <begin position="107"/>
        <end position="118"/>
    </location>
</feature>
<sequence length="932" mass="101503">MSKEARRKQAFGYTAAGETTAYFRYPYASGLFRSCWMRGIAYQQAVDGGVISHKGNFSPAPNCIPYDPTTSVYAVPYIVYCVKDSRDLAGQALEPTEASLDRHWPGPSLPIPRRPPSRPAAARAPSSSNTALEIGRSSAQHSANLIPSTATAILAPTHHFQSLTSNHQPPESSSSTPIIHNHTHSSKQPPSSKTSSSFDPTAVITRGEADLDSSGARSGLPVHTSDDPATPQHSSISSSAELSAHTSGPASVAPSNPQLLRNRASTGTANIGSSSARPARPSSLAPPQVLGRRQRSSTPEVPSELELAPGQSARRSGADDTAREPAPKRRRGDAMMGDSDTPDPHNGAPLGYSNGSSAAQSQRTSAEGVTNGHKAGAAVNGKSNSPATSTQRPSTYFGHDRQEVTRLLIQALSDMGYQTAAENVSQESGFELESPTVAGFRSAVLSGSWAVAEQLLSGAAHEDNRQEGNGLVLAFGSDRDVMRFWLRQQKFLELLEQRDTARALMVLRGELTPLSHDTAKLHFLSSLLMCRSTEDLMAKAEWDGANGETRKRLLSELSKCISPSVMLPENRLAVLLEQVKQSQIDTCLYHTEAMSPSLYSDHFCDRRNFPTEVAIELTDLAGEVWQVQFSHDGTKLAACGSREQVVLWDPQTFAVLRLLSDHEGGVGNISWSPDDSMIVCCSRDKYARLWDANTGSLLKKLRRFEEPVSGCVWARDNQSFVVGTLDRAHSLCTINVHDDEVYDWGKRHRVQDLCGSPDGRWLVAVDDGQTIHVYNAITRELEFDMELKARPTSVSISQDSRHLLVNKRDGEAQLIDLVTRNSVQKFFGHTGGDFLIRSSFGGPNESFVISGSEDGNILIWHKNTGAPVERLPGHHPRCNAVSWNPADPFMLASCGDDGRVKIWSNHSRSFAIKNRYHRSSSNGWRITESSEP</sequence>
<feature type="domain" description="CTLH" evidence="6">
    <location>
        <begin position="433"/>
        <end position="502"/>
    </location>
</feature>
<comment type="function">
    <text evidence="1">Involved in the proteasome-dependent degradation of fructose-1,6-bisphosphatase.</text>
</comment>
<evidence type="ECO:0000313" key="7">
    <source>
        <dbReference type="EMBL" id="KAF7534832.1"/>
    </source>
</evidence>
<feature type="compositionally biased region" description="Low complexity" evidence="5">
    <location>
        <begin position="186"/>
        <end position="197"/>
    </location>
</feature>
<dbReference type="CDD" id="cd00200">
    <property type="entry name" value="WD40"/>
    <property type="match status" value="1"/>
</dbReference>
<evidence type="ECO:0000259" key="6">
    <source>
        <dbReference type="PROSITE" id="PS50897"/>
    </source>
</evidence>
<dbReference type="Proteomes" id="UP000722485">
    <property type="component" value="Unassembled WGS sequence"/>
</dbReference>
<dbReference type="PROSITE" id="PS50082">
    <property type="entry name" value="WD_REPEATS_2"/>
    <property type="match status" value="3"/>
</dbReference>
<feature type="compositionally biased region" description="Polar residues" evidence="5">
    <location>
        <begin position="161"/>
        <end position="178"/>
    </location>
</feature>
<dbReference type="OrthoDB" id="972532at2759"/>
<dbReference type="EMBL" id="JAANBB010000747">
    <property type="protein sequence ID" value="KAF7534832.1"/>
    <property type="molecule type" value="Genomic_DNA"/>
</dbReference>
<dbReference type="InterPro" id="IPR006595">
    <property type="entry name" value="CTLH_C"/>
</dbReference>
<dbReference type="GO" id="GO:0043161">
    <property type="term" value="P:proteasome-mediated ubiquitin-dependent protein catabolic process"/>
    <property type="evidence" value="ECO:0007669"/>
    <property type="project" value="TreeGrafter"/>
</dbReference>
<dbReference type="InterPro" id="IPR015943">
    <property type="entry name" value="WD40/YVTN_repeat-like_dom_sf"/>
</dbReference>
<evidence type="ECO:0000313" key="8">
    <source>
        <dbReference type="Proteomes" id="UP000722485"/>
    </source>
</evidence>
<evidence type="ECO:0000256" key="1">
    <source>
        <dbReference type="ARBA" id="ARBA00002343"/>
    </source>
</evidence>
<evidence type="ECO:0000256" key="5">
    <source>
        <dbReference type="SAM" id="MobiDB-lite"/>
    </source>
</evidence>
<feature type="repeat" description="WD" evidence="4">
    <location>
        <begin position="843"/>
        <end position="870"/>
    </location>
</feature>
<dbReference type="PROSITE" id="PS50896">
    <property type="entry name" value="LISH"/>
    <property type="match status" value="1"/>
</dbReference>
<evidence type="ECO:0000256" key="2">
    <source>
        <dbReference type="ARBA" id="ARBA00022574"/>
    </source>
</evidence>
<dbReference type="GO" id="GO:0034657">
    <property type="term" value="C:GID complex"/>
    <property type="evidence" value="ECO:0007669"/>
    <property type="project" value="TreeGrafter"/>
</dbReference>
<evidence type="ECO:0000256" key="3">
    <source>
        <dbReference type="ARBA" id="ARBA00022737"/>
    </source>
</evidence>
<feature type="compositionally biased region" description="Polar residues" evidence="5">
    <location>
        <begin position="253"/>
        <end position="272"/>
    </location>
</feature>
<dbReference type="PROSITE" id="PS50897">
    <property type="entry name" value="CTLH"/>
    <property type="match status" value="1"/>
</dbReference>
<dbReference type="Gene3D" id="2.130.10.10">
    <property type="entry name" value="YVTN repeat-like/Quinoprotein amine dehydrogenase"/>
    <property type="match status" value="1"/>
</dbReference>
<feature type="compositionally biased region" description="Low complexity" evidence="5">
    <location>
        <begin position="233"/>
        <end position="247"/>
    </location>
</feature>
<dbReference type="SUPFAM" id="SSF50978">
    <property type="entry name" value="WD40 repeat-like"/>
    <property type="match status" value="1"/>
</dbReference>
<dbReference type="SMART" id="SM00320">
    <property type="entry name" value="WD40"/>
    <property type="match status" value="7"/>
</dbReference>
<reference evidence="7" key="1">
    <citation type="submission" date="2020-03" db="EMBL/GenBank/DDBJ databases">
        <title>Draft Genome Sequence of Cylindrodendrum hubeiense.</title>
        <authorList>
            <person name="Buettner E."/>
            <person name="Kellner H."/>
        </authorList>
    </citation>
    <scope>NUCLEOTIDE SEQUENCE</scope>
    <source>
        <strain evidence="7">IHI 201604</strain>
    </source>
</reference>
<dbReference type="Pfam" id="PF23627">
    <property type="entry name" value="LisH_WDR26"/>
    <property type="match status" value="1"/>
</dbReference>
<feature type="compositionally biased region" description="Polar residues" evidence="5">
    <location>
        <begin position="353"/>
        <end position="368"/>
    </location>
</feature>
<dbReference type="PANTHER" id="PTHR22838:SF0">
    <property type="entry name" value="WD REPEAT-CONTAINING PROTEIN 26"/>
    <property type="match status" value="1"/>
</dbReference>
<dbReference type="InterPro" id="IPR036322">
    <property type="entry name" value="WD40_repeat_dom_sf"/>
</dbReference>
<comment type="caution">
    <text evidence="7">The sequence shown here is derived from an EMBL/GenBank/DDBJ whole genome shotgun (WGS) entry which is preliminary data.</text>
</comment>
<feature type="compositionally biased region" description="Polar residues" evidence="5">
    <location>
        <begin position="381"/>
        <end position="394"/>
    </location>
</feature>
<feature type="region of interest" description="Disordered" evidence="5">
    <location>
        <begin position="161"/>
        <end position="398"/>
    </location>
</feature>
<feature type="compositionally biased region" description="Basic and acidic residues" evidence="5">
    <location>
        <begin position="316"/>
        <end position="327"/>
    </location>
</feature>
<accession>A0A9P5GW35</accession>
<dbReference type="InterPro" id="IPR006594">
    <property type="entry name" value="LisH"/>
</dbReference>
<dbReference type="InterPro" id="IPR051350">
    <property type="entry name" value="WD_repeat-ST_regulator"/>
</dbReference>
<dbReference type="PROSITE" id="PS50294">
    <property type="entry name" value="WD_REPEATS_REGION"/>
    <property type="match status" value="2"/>
</dbReference>
<feature type="compositionally biased region" description="Low complexity" evidence="5">
    <location>
        <begin position="119"/>
        <end position="128"/>
    </location>
</feature>